<dbReference type="RefSeq" id="WP_115878766.1">
    <property type="nucleotide sequence ID" value="NZ_QTTQ01000009.1"/>
</dbReference>
<comment type="caution">
    <text evidence="2">The sequence shown here is derived from an EMBL/GenBank/DDBJ whole genome shotgun (WGS) entry which is preliminary data.</text>
</comment>
<dbReference type="OrthoDB" id="8481867at2"/>
<keyword evidence="1" id="KW-1133">Transmembrane helix</keyword>
<protein>
    <submittedName>
        <fullName evidence="2">Uncharacterized protein</fullName>
    </submittedName>
</protein>
<feature type="transmembrane region" description="Helical" evidence="1">
    <location>
        <begin position="65"/>
        <end position="88"/>
    </location>
</feature>
<evidence type="ECO:0000256" key="1">
    <source>
        <dbReference type="SAM" id="Phobius"/>
    </source>
</evidence>
<dbReference type="AlphaFoldDB" id="A0A3D9S376"/>
<dbReference type="Proteomes" id="UP000256429">
    <property type="component" value="Unassembled WGS sequence"/>
</dbReference>
<feature type="transmembrane region" description="Helical" evidence="1">
    <location>
        <begin position="100"/>
        <end position="118"/>
    </location>
</feature>
<feature type="transmembrane region" description="Helical" evidence="1">
    <location>
        <begin position="211"/>
        <end position="228"/>
    </location>
</feature>
<feature type="transmembrane region" description="Helical" evidence="1">
    <location>
        <begin position="180"/>
        <end position="199"/>
    </location>
</feature>
<evidence type="ECO:0000313" key="2">
    <source>
        <dbReference type="EMBL" id="REE83766.1"/>
    </source>
</evidence>
<feature type="transmembrane region" description="Helical" evidence="1">
    <location>
        <begin position="5"/>
        <end position="25"/>
    </location>
</feature>
<evidence type="ECO:0000313" key="3">
    <source>
        <dbReference type="Proteomes" id="UP000256429"/>
    </source>
</evidence>
<accession>A0A3D9S376</accession>
<sequence length="274" mass="31305">MKSNYLKVLLGTLIMFFLYTIYRLITGTEVSFNTSGVLLGLFSSLLIVILLSYYIFHSSFKGIKLVFAVFIIHYVIGCFNILIESYIFNVTNRVQTLQEMLQGFFVSVFFAPIFVWLLGKWNDESAKLKFEKRAVFSWIWRSALGIFLYLIFYLGAGMVLQMSYPELMDFYSDKIPPFDVMILTQFPRGLLFVIIAILILRSLKLSNLKKAVLIGLIFSILGGIAPLIPPNDLMPSNIRFVHGIEVGISNFLYGFIISFLLGQKKNKTMNEIQG</sequence>
<organism evidence="2 3">
    <name type="scientific">Lutibacter oceani</name>
    <dbReference type="NCBI Taxonomy" id="1853311"/>
    <lineage>
        <taxon>Bacteria</taxon>
        <taxon>Pseudomonadati</taxon>
        <taxon>Bacteroidota</taxon>
        <taxon>Flavobacteriia</taxon>
        <taxon>Flavobacteriales</taxon>
        <taxon>Flavobacteriaceae</taxon>
        <taxon>Lutibacter</taxon>
    </lineage>
</organism>
<keyword evidence="1" id="KW-0472">Membrane</keyword>
<reference evidence="2 3" key="1">
    <citation type="submission" date="2018-08" db="EMBL/GenBank/DDBJ databases">
        <title>Genomic Encyclopedia of Type Strains, Phase III (KMG-III): the genomes of soil and plant-associated and newly described type strains.</title>
        <authorList>
            <person name="Whitman W."/>
        </authorList>
    </citation>
    <scope>NUCLEOTIDE SEQUENCE [LARGE SCALE GENOMIC DNA]</scope>
    <source>
        <strain evidence="2 3">325-5</strain>
    </source>
</reference>
<feature type="transmembrane region" description="Helical" evidence="1">
    <location>
        <begin position="240"/>
        <end position="261"/>
    </location>
</feature>
<dbReference type="EMBL" id="QTTQ01000009">
    <property type="protein sequence ID" value="REE83766.1"/>
    <property type="molecule type" value="Genomic_DNA"/>
</dbReference>
<feature type="transmembrane region" description="Helical" evidence="1">
    <location>
        <begin position="37"/>
        <end position="56"/>
    </location>
</feature>
<keyword evidence="1" id="KW-0812">Transmembrane</keyword>
<keyword evidence="3" id="KW-1185">Reference proteome</keyword>
<name>A0A3D9S376_9FLAO</name>
<gene>
    <name evidence="2" type="ORF">BX611_1061</name>
</gene>
<feature type="transmembrane region" description="Helical" evidence="1">
    <location>
        <begin position="138"/>
        <end position="160"/>
    </location>
</feature>
<proteinExistence type="predicted"/>